<gene>
    <name evidence="3" type="ORF">OKA104_LOCUS13912</name>
    <name evidence="2" type="ORF">VCS650_LOCUS34197</name>
</gene>
<evidence type="ECO:0000313" key="4">
    <source>
        <dbReference type="Proteomes" id="UP000663881"/>
    </source>
</evidence>
<dbReference type="EMBL" id="CAJNON010000704">
    <property type="protein sequence ID" value="CAF1358938.1"/>
    <property type="molecule type" value="Genomic_DNA"/>
</dbReference>
<dbReference type="OrthoDB" id="9976646at2759"/>
<accession>A0A818WAY8</accession>
<name>A0A818WAY8_9BILA</name>
<sequence>MCCCKTILLGIVSLITISVCITQIGFSVHYIHNPVKCERAEFLTILNLVGGSSGILSTVLILLCCHRFGFGSK</sequence>
<comment type="caution">
    <text evidence="3">The sequence shown here is derived from an EMBL/GenBank/DDBJ whole genome shotgun (WGS) entry which is preliminary data.</text>
</comment>
<evidence type="ECO:0000313" key="3">
    <source>
        <dbReference type="EMBL" id="CAF3721991.1"/>
    </source>
</evidence>
<feature type="transmembrane region" description="Helical" evidence="1">
    <location>
        <begin position="43"/>
        <end position="65"/>
    </location>
</feature>
<keyword evidence="1" id="KW-1133">Transmembrane helix</keyword>
<protein>
    <submittedName>
        <fullName evidence="3">Uncharacterized protein</fullName>
    </submittedName>
</protein>
<feature type="transmembrane region" description="Helical" evidence="1">
    <location>
        <begin position="7"/>
        <end position="31"/>
    </location>
</feature>
<organism evidence="3 4">
    <name type="scientific">Adineta steineri</name>
    <dbReference type="NCBI Taxonomy" id="433720"/>
    <lineage>
        <taxon>Eukaryota</taxon>
        <taxon>Metazoa</taxon>
        <taxon>Spiralia</taxon>
        <taxon>Gnathifera</taxon>
        <taxon>Rotifera</taxon>
        <taxon>Eurotatoria</taxon>
        <taxon>Bdelloidea</taxon>
        <taxon>Adinetida</taxon>
        <taxon>Adinetidae</taxon>
        <taxon>Adineta</taxon>
    </lineage>
</organism>
<reference evidence="3" key="1">
    <citation type="submission" date="2021-02" db="EMBL/GenBank/DDBJ databases">
        <authorList>
            <person name="Nowell W R."/>
        </authorList>
    </citation>
    <scope>NUCLEOTIDE SEQUENCE</scope>
</reference>
<keyword evidence="1" id="KW-0472">Membrane</keyword>
<keyword evidence="1" id="KW-0812">Transmembrane</keyword>
<dbReference type="Proteomes" id="UP000663881">
    <property type="component" value="Unassembled WGS sequence"/>
</dbReference>
<dbReference type="Proteomes" id="UP000663891">
    <property type="component" value="Unassembled WGS sequence"/>
</dbReference>
<proteinExistence type="predicted"/>
<evidence type="ECO:0000256" key="1">
    <source>
        <dbReference type="SAM" id="Phobius"/>
    </source>
</evidence>
<dbReference type="EMBL" id="CAJOAY010000716">
    <property type="protein sequence ID" value="CAF3721991.1"/>
    <property type="molecule type" value="Genomic_DNA"/>
</dbReference>
<evidence type="ECO:0000313" key="2">
    <source>
        <dbReference type="EMBL" id="CAF1358938.1"/>
    </source>
</evidence>
<dbReference type="AlphaFoldDB" id="A0A818WAY8"/>